<dbReference type="GO" id="GO:0043171">
    <property type="term" value="P:peptide catabolic process"/>
    <property type="evidence" value="ECO:0007669"/>
    <property type="project" value="TreeGrafter"/>
</dbReference>
<dbReference type="PANTHER" id="PTHR11533:SF42">
    <property type="entry name" value="LEUCYL-CYSTINYL AMINOPEPTIDASE"/>
    <property type="match status" value="1"/>
</dbReference>
<evidence type="ECO:0000256" key="3">
    <source>
        <dbReference type="ARBA" id="ARBA00022670"/>
    </source>
</evidence>
<dbReference type="AlphaFoldDB" id="A0A8C8JN57"/>
<evidence type="ECO:0000256" key="16">
    <source>
        <dbReference type="SAM" id="Phobius"/>
    </source>
</evidence>
<keyword evidence="3" id="KW-0645">Protease</keyword>
<name>A0A8C8JN57_ONCTS</name>
<gene>
    <name evidence="20" type="primary">LNPEP</name>
</gene>
<accession>A0A8C8JN57</accession>
<keyword evidence="12" id="KW-0325">Glycoprotein</keyword>
<dbReference type="InterPro" id="IPR001930">
    <property type="entry name" value="Peptidase_M1"/>
</dbReference>
<dbReference type="Gene3D" id="2.60.40.1730">
    <property type="entry name" value="tricorn interacting facor f3 domain"/>
    <property type="match status" value="1"/>
</dbReference>
<dbReference type="GeneTree" id="ENSGT00940000157902"/>
<dbReference type="Ensembl" id="ENSOTST00005101697.2">
    <property type="protein sequence ID" value="ENSOTSP00005093805.2"/>
    <property type="gene ID" value="ENSOTSG00005041789.2"/>
</dbReference>
<keyword evidence="5 14" id="KW-0479">Metal-binding</keyword>
<dbReference type="InterPro" id="IPR024571">
    <property type="entry name" value="ERAP1-like_C_dom"/>
</dbReference>
<dbReference type="GO" id="GO:0070006">
    <property type="term" value="F:metalloaminopeptidase activity"/>
    <property type="evidence" value="ECO:0007669"/>
    <property type="project" value="TreeGrafter"/>
</dbReference>
<feature type="domain" description="Peptidase M1 membrane alanine aminopeptidase" evidence="17">
    <location>
        <begin position="408"/>
        <end position="623"/>
    </location>
</feature>
<evidence type="ECO:0000256" key="9">
    <source>
        <dbReference type="ARBA" id="ARBA00022989"/>
    </source>
</evidence>
<dbReference type="Gene3D" id="1.25.50.20">
    <property type="match status" value="1"/>
</dbReference>
<dbReference type="SUPFAM" id="SSF63737">
    <property type="entry name" value="Leukotriene A4 hydrolase N-terminal domain"/>
    <property type="match status" value="1"/>
</dbReference>
<keyword evidence="21" id="KW-1185">Reference proteome</keyword>
<dbReference type="InterPro" id="IPR014782">
    <property type="entry name" value="Peptidase_M1_dom"/>
</dbReference>
<dbReference type="GO" id="GO:0042277">
    <property type="term" value="F:peptide binding"/>
    <property type="evidence" value="ECO:0007669"/>
    <property type="project" value="TreeGrafter"/>
</dbReference>
<evidence type="ECO:0000256" key="2">
    <source>
        <dbReference type="ARBA" id="ARBA00010136"/>
    </source>
</evidence>
<keyword evidence="6" id="KW-0378">Hydrolase</keyword>
<feature type="transmembrane region" description="Helical" evidence="16">
    <location>
        <begin position="132"/>
        <end position="153"/>
    </location>
</feature>
<evidence type="ECO:0000256" key="12">
    <source>
        <dbReference type="ARBA" id="ARBA00023180"/>
    </source>
</evidence>
<dbReference type="InterPro" id="IPR034016">
    <property type="entry name" value="M1_APN-typ"/>
</dbReference>
<evidence type="ECO:0000256" key="10">
    <source>
        <dbReference type="ARBA" id="ARBA00023049"/>
    </source>
</evidence>
<dbReference type="FunFam" id="1.25.50.20:FF:000003">
    <property type="entry name" value="Leucyl-cystinyl aminopeptidase"/>
    <property type="match status" value="1"/>
</dbReference>
<evidence type="ECO:0008006" key="22">
    <source>
        <dbReference type="Google" id="ProtNLM"/>
    </source>
</evidence>
<dbReference type="Pfam" id="PF01433">
    <property type="entry name" value="Peptidase_M1"/>
    <property type="match status" value="1"/>
</dbReference>
<dbReference type="FunFam" id="2.60.40.1730:FF:000001">
    <property type="entry name" value="Leucyl-cystinyl aminopeptidase"/>
    <property type="match status" value="1"/>
</dbReference>
<evidence type="ECO:0000256" key="1">
    <source>
        <dbReference type="ARBA" id="ARBA00004606"/>
    </source>
</evidence>
<dbReference type="InterPro" id="IPR050344">
    <property type="entry name" value="Peptidase_M1_aminopeptidases"/>
</dbReference>
<comment type="subcellular location">
    <subcellularLocation>
        <location evidence="1">Membrane</location>
        <topology evidence="1">Single-pass type II membrane protein</topology>
    </subcellularLocation>
</comment>
<feature type="binding site" evidence="14">
    <location>
        <position position="479"/>
    </location>
    <ligand>
        <name>Zn(2+)</name>
        <dbReference type="ChEBI" id="CHEBI:29105"/>
        <note>catalytic</note>
    </ligand>
</feature>
<dbReference type="Gene3D" id="1.10.390.10">
    <property type="entry name" value="Neutral Protease Domain 2"/>
    <property type="match status" value="1"/>
</dbReference>
<evidence type="ECO:0000256" key="11">
    <source>
        <dbReference type="ARBA" id="ARBA00023136"/>
    </source>
</evidence>
<feature type="binding site" evidence="14">
    <location>
        <position position="502"/>
    </location>
    <ligand>
        <name>Zn(2+)</name>
        <dbReference type="ChEBI" id="CHEBI:29105"/>
        <note>catalytic</note>
    </ligand>
</feature>
<evidence type="ECO:0000259" key="17">
    <source>
        <dbReference type="Pfam" id="PF01433"/>
    </source>
</evidence>
<dbReference type="PRINTS" id="PR00756">
    <property type="entry name" value="ALADIPTASE"/>
</dbReference>
<dbReference type="InterPro" id="IPR042097">
    <property type="entry name" value="Aminopeptidase_N-like_N_sf"/>
</dbReference>
<dbReference type="CDD" id="cd09601">
    <property type="entry name" value="M1_APN-Q_like"/>
    <property type="match status" value="1"/>
</dbReference>
<dbReference type="GO" id="GO:0006508">
    <property type="term" value="P:proteolysis"/>
    <property type="evidence" value="ECO:0007669"/>
    <property type="project" value="UniProtKB-KW"/>
</dbReference>
<dbReference type="Gene3D" id="2.60.40.1910">
    <property type="match status" value="1"/>
</dbReference>
<keyword evidence="4 16" id="KW-0812">Transmembrane</keyword>
<comment type="similarity">
    <text evidence="2">Belongs to the peptidase M1 family.</text>
</comment>
<evidence type="ECO:0000259" key="18">
    <source>
        <dbReference type="Pfam" id="PF11838"/>
    </source>
</evidence>
<feature type="domain" description="Aminopeptidase N-like N-terminal" evidence="19">
    <location>
        <begin position="198"/>
        <end position="374"/>
    </location>
</feature>
<evidence type="ECO:0000256" key="13">
    <source>
        <dbReference type="PIRSR" id="PIRSR634016-1"/>
    </source>
</evidence>
<evidence type="ECO:0000259" key="19">
    <source>
        <dbReference type="Pfam" id="PF17900"/>
    </source>
</evidence>
<dbReference type="InterPro" id="IPR027268">
    <property type="entry name" value="Peptidase_M4/M1_CTD_sf"/>
</dbReference>
<evidence type="ECO:0000313" key="21">
    <source>
        <dbReference type="Proteomes" id="UP000694402"/>
    </source>
</evidence>
<evidence type="ECO:0000256" key="4">
    <source>
        <dbReference type="ARBA" id="ARBA00022692"/>
    </source>
</evidence>
<feature type="binding site" evidence="14">
    <location>
        <position position="483"/>
    </location>
    <ligand>
        <name>Zn(2+)</name>
        <dbReference type="ChEBI" id="CHEBI:29105"/>
        <note>catalytic</note>
    </ligand>
</feature>
<keyword evidence="11 16" id="KW-0472">Membrane</keyword>
<evidence type="ECO:0000313" key="20">
    <source>
        <dbReference type="Ensembl" id="ENSOTSP00005093805.2"/>
    </source>
</evidence>
<protein>
    <recommendedName>
        <fullName evidence="22">Aminopeptidase</fullName>
    </recommendedName>
</protein>
<dbReference type="SUPFAM" id="SSF55486">
    <property type="entry name" value="Metalloproteases ('zincins'), catalytic domain"/>
    <property type="match status" value="1"/>
</dbReference>
<organism evidence="20 21">
    <name type="scientific">Oncorhynchus tshawytscha</name>
    <name type="common">Chinook salmon</name>
    <name type="synonym">Salmo tshawytscha</name>
    <dbReference type="NCBI Taxonomy" id="74940"/>
    <lineage>
        <taxon>Eukaryota</taxon>
        <taxon>Metazoa</taxon>
        <taxon>Chordata</taxon>
        <taxon>Craniata</taxon>
        <taxon>Vertebrata</taxon>
        <taxon>Euteleostomi</taxon>
        <taxon>Actinopterygii</taxon>
        <taxon>Neopterygii</taxon>
        <taxon>Teleostei</taxon>
        <taxon>Protacanthopterygii</taxon>
        <taxon>Salmoniformes</taxon>
        <taxon>Salmonidae</taxon>
        <taxon>Salmoninae</taxon>
        <taxon>Oncorhynchus</taxon>
    </lineage>
</organism>
<keyword evidence="7 14" id="KW-0862">Zinc</keyword>
<dbReference type="GO" id="GO:0008217">
    <property type="term" value="P:regulation of blood pressure"/>
    <property type="evidence" value="ECO:0007669"/>
    <property type="project" value="TreeGrafter"/>
</dbReference>
<dbReference type="FunFam" id="1.10.390.10:FF:000016">
    <property type="entry name" value="Glutamyl aminopeptidase"/>
    <property type="match status" value="1"/>
</dbReference>
<proteinExistence type="inferred from homology"/>
<dbReference type="GO" id="GO:0005737">
    <property type="term" value="C:cytoplasm"/>
    <property type="evidence" value="ECO:0007669"/>
    <property type="project" value="TreeGrafter"/>
</dbReference>
<evidence type="ECO:0000256" key="6">
    <source>
        <dbReference type="ARBA" id="ARBA00022801"/>
    </source>
</evidence>
<feature type="active site" description="Proton acceptor" evidence="13">
    <location>
        <position position="480"/>
    </location>
</feature>
<evidence type="ECO:0000256" key="15">
    <source>
        <dbReference type="PIRSR" id="PIRSR634016-4"/>
    </source>
</evidence>
<feature type="site" description="Transition state stabilizer" evidence="15">
    <location>
        <position position="566"/>
    </location>
</feature>
<dbReference type="Pfam" id="PF17900">
    <property type="entry name" value="Peptidase_M1_N"/>
    <property type="match status" value="1"/>
</dbReference>
<evidence type="ECO:0000256" key="5">
    <source>
        <dbReference type="ARBA" id="ARBA00022723"/>
    </source>
</evidence>
<reference evidence="20" key="1">
    <citation type="submission" date="2025-08" db="UniProtKB">
        <authorList>
            <consortium name="Ensembl"/>
        </authorList>
    </citation>
    <scope>IDENTIFICATION</scope>
</reference>
<dbReference type="Proteomes" id="UP000694402">
    <property type="component" value="Unassembled WGS sequence"/>
</dbReference>
<dbReference type="GO" id="GO:0008270">
    <property type="term" value="F:zinc ion binding"/>
    <property type="evidence" value="ECO:0007669"/>
    <property type="project" value="InterPro"/>
</dbReference>
<dbReference type="GO" id="GO:0005886">
    <property type="term" value="C:plasma membrane"/>
    <property type="evidence" value="ECO:0007669"/>
    <property type="project" value="TreeGrafter"/>
</dbReference>
<dbReference type="Pfam" id="PF11838">
    <property type="entry name" value="ERAP1_C"/>
    <property type="match status" value="1"/>
</dbReference>
<dbReference type="GO" id="GO:0005615">
    <property type="term" value="C:extracellular space"/>
    <property type="evidence" value="ECO:0007669"/>
    <property type="project" value="TreeGrafter"/>
</dbReference>
<dbReference type="InterPro" id="IPR045357">
    <property type="entry name" value="Aminopeptidase_N-like_N"/>
</dbReference>
<feature type="domain" description="ERAP1-like C-terminal" evidence="18">
    <location>
        <begin position="685"/>
        <end position="986"/>
    </location>
</feature>
<reference evidence="20" key="2">
    <citation type="submission" date="2025-09" db="UniProtKB">
        <authorList>
            <consortium name="Ensembl"/>
        </authorList>
    </citation>
    <scope>IDENTIFICATION</scope>
</reference>
<evidence type="ECO:0000256" key="14">
    <source>
        <dbReference type="PIRSR" id="PIRSR634016-3"/>
    </source>
</evidence>
<evidence type="ECO:0000256" key="8">
    <source>
        <dbReference type="ARBA" id="ARBA00022968"/>
    </source>
</evidence>
<sequence>FTHTLGLQNTCSYYRREWDILYSLTTVRASLPRNMIENSMFEEEPDVVDLAKDSTAFPALEPDEVVYEPRSSRLLVRGLGENDLDDEEEDYESSARLLGMSFINRSSTHNPSSSPYNRQAPPRLCSCPSARMLVVGVFILVLVASMAMALYFLPGCTFTKAGCGKANSSTPMEPSYPNSTNGELFPWNEIRLPASVRPVNYDLSLTPNLTSMTFTGRTVINMTILHDTKRIVLHSSELIITKATFQVSVEVKVLEYKPWQQIAVSFLEDLKVGQVCVLTLDYAANLSHTYDGFYNSSYNDKTGAKRVLAATQFEPQAARKAFPCFDEPAFKATFLVRITREPGYITLSNMPQVLCVGLLEDEFEQTGVNMSTYLVAFIVANFTSITRNVSNTLVSVYSVPEKKEHTHYALDTASTLLHFYNTFFHIDYPLRKLDLVAIPDFLAGAMENWGLITFRETSLLVGNQSSPLDKQLIANVVAHELAHQWFGNLVTMRWWNDLWLNEGFATYWQYTSLMTEFPQLDLGNVFLGVRFKALAKDSLNSSHPVSVSSQVTTPEQVSEMFDSVTYEKGASLLLMLKTTLPDGQFRKGLIKYLDKYRGSNTVTEDLWNSLTQQESVSDMMRTWTLQNGFPLVTVSRKGGHVTLTQEHFLPTFLCVLLSLWHIPVTYVNDSCSSAPSCRQIFTVKWLKFNYMNTGFYIVHYGDEGWATLIDALKTDINTLTPHDRASLIHNIFALSRLGRVSFRQVLNLLDYATNETETAPLTEALSQLSSSHHLGHTDCAFTFQDWGEEESVSKQELRSVLLEMACSLGRQNCTDQATALFDQWTNSNQTKPIPGDLQRVVFSTAAQSDLRWLSLMEAYSSTTYDSEKRKILQALASTQDPQSIVWILSTGLEGGIIQTQELPLVISTMSDGFAGHLLVWDFVKENWDRIIEKFPVGSYPIQSIIKSTTSQFSTQTHLEEVQGFFSNLKERGSQMRSVQEALETIRLNQLWMDRNLPTLRIWL</sequence>
<keyword evidence="9 16" id="KW-1133">Transmembrane helix</keyword>
<comment type="cofactor">
    <cofactor evidence="14">
        <name>Zn(2+)</name>
        <dbReference type="ChEBI" id="CHEBI:29105"/>
    </cofactor>
    <text evidence="14">Binds 1 zinc ion per subunit.</text>
</comment>
<evidence type="ECO:0000256" key="7">
    <source>
        <dbReference type="ARBA" id="ARBA00022833"/>
    </source>
</evidence>
<dbReference type="PANTHER" id="PTHR11533">
    <property type="entry name" value="PROTEASE M1 ZINC METALLOPROTEASE"/>
    <property type="match status" value="1"/>
</dbReference>
<keyword evidence="10" id="KW-0482">Metalloprotease</keyword>
<keyword evidence="8" id="KW-0735">Signal-anchor</keyword>